<evidence type="ECO:0000313" key="2">
    <source>
        <dbReference type="Proteomes" id="UP001060085"/>
    </source>
</evidence>
<reference evidence="2" key="1">
    <citation type="journal article" date="2023" name="Nat. Plants">
        <title>Single-cell RNA sequencing provides a high-resolution roadmap for understanding the multicellular compartmentation of specialized metabolism.</title>
        <authorList>
            <person name="Sun S."/>
            <person name="Shen X."/>
            <person name="Li Y."/>
            <person name="Li Y."/>
            <person name="Wang S."/>
            <person name="Li R."/>
            <person name="Zhang H."/>
            <person name="Shen G."/>
            <person name="Guo B."/>
            <person name="Wei J."/>
            <person name="Xu J."/>
            <person name="St-Pierre B."/>
            <person name="Chen S."/>
            <person name="Sun C."/>
        </authorList>
    </citation>
    <scope>NUCLEOTIDE SEQUENCE [LARGE SCALE GENOMIC DNA]</scope>
</reference>
<protein>
    <submittedName>
        <fullName evidence="1">Uncharacterized protein</fullName>
    </submittedName>
</protein>
<proteinExistence type="predicted"/>
<dbReference type="EMBL" id="CM044707">
    <property type="protein sequence ID" value="KAI5655770.1"/>
    <property type="molecule type" value="Genomic_DNA"/>
</dbReference>
<keyword evidence="2" id="KW-1185">Reference proteome</keyword>
<name>A0ACC0A5T3_CATRO</name>
<accession>A0ACC0A5T3</accession>
<organism evidence="1 2">
    <name type="scientific">Catharanthus roseus</name>
    <name type="common">Madagascar periwinkle</name>
    <name type="synonym">Vinca rosea</name>
    <dbReference type="NCBI Taxonomy" id="4058"/>
    <lineage>
        <taxon>Eukaryota</taxon>
        <taxon>Viridiplantae</taxon>
        <taxon>Streptophyta</taxon>
        <taxon>Embryophyta</taxon>
        <taxon>Tracheophyta</taxon>
        <taxon>Spermatophyta</taxon>
        <taxon>Magnoliopsida</taxon>
        <taxon>eudicotyledons</taxon>
        <taxon>Gunneridae</taxon>
        <taxon>Pentapetalae</taxon>
        <taxon>asterids</taxon>
        <taxon>lamiids</taxon>
        <taxon>Gentianales</taxon>
        <taxon>Apocynaceae</taxon>
        <taxon>Rauvolfioideae</taxon>
        <taxon>Vinceae</taxon>
        <taxon>Catharanthinae</taxon>
        <taxon>Catharanthus</taxon>
    </lineage>
</organism>
<dbReference type="Proteomes" id="UP001060085">
    <property type="component" value="Linkage Group LG07"/>
</dbReference>
<sequence length="682" mass="77506">MYLCCLRAARKPISFLCFRTSSRIRHLNFSSTSRRYGNSDSEAILLPSVSTSSPAHKSHLVSTGNLVASSTQFPEEPRLYDQAQFNYIIASNKKITNYIRCGDLDSAMKLFKDMPARTTITWNSILTGFSRKVGRVRETKELFDRIPQPDTFSYNIMLGSYLRNGEIESARNFFYHIPARDIASWNTMISGFSRNGMMNEAKELFLAMPEKNNVTWNAMIAGYVELGDMESALELFRLNPMKDVIAGTAIITGFMRCGKVDLAERMFKEMPEKNLVTWNAMIAGYVENGRGEESIKLFRTMLNLRVRVNESSLSSILLSCSNLSSLKLGKQVHQHVLKFPLYLDTTVGTSLISMYSKCGDLDNAWALFLEMPHKDVVTWNAMISGYAQHGAGEKALVLFHKMRDKGMKPDWITFVGVLSACNHAGLVNNGIQYFDEMQKDYGIRPQPEHYTCMADLLGRAGKLAEAMDLIKEMEFRPHAAVYGILLGACRIYKNVEVAEFAARNLLSLDPSNPAIYVQLANVYASNKSWESVARIRRLMKQNNVIKTPGYSWMEIEDAVHEFRSGDRVHPELEQIHKKLNELQKKMKLAGYAAHLESDLHDVGEEQKEQLLLWHSEKLAVAFGLMRLPLGTPIMIFKNLRVCDDCHEAMKFISAIEERKIIIRDTTRFHHFWGGSCSCGDYW</sequence>
<gene>
    <name evidence="1" type="ORF">M9H77_32957</name>
</gene>
<evidence type="ECO:0000313" key="1">
    <source>
        <dbReference type="EMBL" id="KAI5655770.1"/>
    </source>
</evidence>
<comment type="caution">
    <text evidence="1">The sequence shown here is derived from an EMBL/GenBank/DDBJ whole genome shotgun (WGS) entry which is preliminary data.</text>
</comment>